<reference evidence="12 13" key="1">
    <citation type="submission" date="2016-04" db="EMBL/GenBank/DDBJ databases">
        <title>The genome of Intoshia linei affirms orthonectids as highly simplified spiralians.</title>
        <authorList>
            <person name="Mikhailov K.V."/>
            <person name="Slusarev G.S."/>
            <person name="Nikitin M.A."/>
            <person name="Logacheva M.D."/>
            <person name="Penin A."/>
            <person name="Aleoshin V."/>
            <person name="Panchin Y.V."/>
        </authorList>
    </citation>
    <scope>NUCLEOTIDE SEQUENCE [LARGE SCALE GENOMIC DNA]</scope>
    <source>
        <strain evidence="12">Intl2013</strain>
        <tissue evidence="12">Whole animal</tissue>
    </source>
</reference>
<keyword evidence="1 9" id="KW-0645">Protease</keyword>
<accession>A0A177AT98</accession>
<evidence type="ECO:0000256" key="8">
    <source>
        <dbReference type="ARBA" id="ARBA00042978"/>
    </source>
</evidence>
<dbReference type="GO" id="GO:0006515">
    <property type="term" value="P:protein quality control for misfolded or incompletely synthesized proteins"/>
    <property type="evidence" value="ECO:0007669"/>
    <property type="project" value="TreeGrafter"/>
</dbReference>
<evidence type="ECO:0000313" key="13">
    <source>
        <dbReference type="Proteomes" id="UP000078046"/>
    </source>
</evidence>
<dbReference type="OrthoDB" id="7464992at2759"/>
<dbReference type="EMBL" id="LWCA01001388">
    <property type="protein sequence ID" value="OAF65226.1"/>
    <property type="molecule type" value="Genomic_DNA"/>
</dbReference>
<comment type="similarity">
    <text evidence="6 9">Belongs to the peptidase M48 family.</text>
</comment>
<gene>
    <name evidence="12" type="ORF">A3Q56_07067</name>
</gene>
<dbReference type="Pfam" id="PF01435">
    <property type="entry name" value="Peptidase_M48"/>
    <property type="match status" value="1"/>
</dbReference>
<evidence type="ECO:0000256" key="5">
    <source>
        <dbReference type="ARBA" id="ARBA00023049"/>
    </source>
</evidence>
<dbReference type="AlphaFoldDB" id="A0A177AT98"/>
<protein>
    <recommendedName>
        <fullName evidence="7">Metalloendopeptidase OMA1, mitochondrial</fullName>
    </recommendedName>
    <alternativeName>
        <fullName evidence="8">Overlapping with the m-AAA protease 1 homolog</fullName>
    </alternativeName>
</protein>
<keyword evidence="2" id="KW-0479">Metal-binding</keyword>
<evidence type="ECO:0000256" key="6">
    <source>
        <dbReference type="ARBA" id="ARBA00038233"/>
    </source>
</evidence>
<dbReference type="GO" id="GO:0034982">
    <property type="term" value="P:mitochondrial protein processing"/>
    <property type="evidence" value="ECO:0007669"/>
    <property type="project" value="TreeGrafter"/>
</dbReference>
<dbReference type="CDD" id="cd07331">
    <property type="entry name" value="M48C_Oma1_like"/>
    <property type="match status" value="1"/>
</dbReference>
<dbReference type="GO" id="GO:0005743">
    <property type="term" value="C:mitochondrial inner membrane"/>
    <property type="evidence" value="ECO:0007669"/>
    <property type="project" value="TreeGrafter"/>
</dbReference>
<feature type="transmembrane region" description="Helical" evidence="10">
    <location>
        <begin position="247"/>
        <end position="266"/>
    </location>
</feature>
<comment type="cofactor">
    <cofactor evidence="9">
        <name>Zn(2+)</name>
        <dbReference type="ChEBI" id="CHEBI:29105"/>
    </cofactor>
    <text evidence="9">Binds 1 zinc ion per subunit.</text>
</comment>
<comment type="caution">
    <text evidence="12">The sequence shown here is derived from an EMBL/GenBank/DDBJ whole genome shotgun (WGS) entry which is preliminary data.</text>
</comment>
<dbReference type="PANTHER" id="PTHR22726">
    <property type="entry name" value="METALLOENDOPEPTIDASE OMA1"/>
    <property type="match status" value="1"/>
</dbReference>
<sequence>MKFILSRVNLWKSVVSKRFLHESKFLNSRINGGLCKFKLINYKTVNFHTTNTKYIAPIGPVGLFLIKNVARITVVVLSRFIRKNYSILKGRYEYLNKILISYIILPFFLIVVYYYSNLEKTLITNRKRFLAFSNEHIHEISQIQVKQIYKEQFSTILPKSHRIYKLINSIVSNLVRNNRSLFDKRRPYIDVIVINSNQVNAISMPCGTILVYTGILDKCQNDNDLAIILAHEMAHIILKHGSEKISMSHIMDVLLIIISATIWLILPTDMFSGFGEYIANHFTKILSLPYSRMMELEADYVGLLLMAKACMNIKNNQHFWFNFDDNMKEMSHLSTHPSSDLRAENIKIHFNEAKNIQKKIC</sequence>
<evidence type="ECO:0000259" key="11">
    <source>
        <dbReference type="Pfam" id="PF01435"/>
    </source>
</evidence>
<dbReference type="InterPro" id="IPR001915">
    <property type="entry name" value="Peptidase_M48"/>
</dbReference>
<evidence type="ECO:0000256" key="2">
    <source>
        <dbReference type="ARBA" id="ARBA00022723"/>
    </source>
</evidence>
<dbReference type="Proteomes" id="UP000078046">
    <property type="component" value="Unassembled WGS sequence"/>
</dbReference>
<keyword evidence="4 9" id="KW-0862">Zinc</keyword>
<dbReference type="Gene3D" id="3.30.2010.10">
    <property type="entry name" value="Metalloproteases ('zincins'), catalytic domain"/>
    <property type="match status" value="1"/>
</dbReference>
<evidence type="ECO:0000256" key="1">
    <source>
        <dbReference type="ARBA" id="ARBA00022670"/>
    </source>
</evidence>
<evidence type="ECO:0000256" key="4">
    <source>
        <dbReference type="ARBA" id="ARBA00022833"/>
    </source>
</evidence>
<evidence type="ECO:0000256" key="3">
    <source>
        <dbReference type="ARBA" id="ARBA00022801"/>
    </source>
</evidence>
<dbReference type="GO" id="GO:0004222">
    <property type="term" value="F:metalloendopeptidase activity"/>
    <property type="evidence" value="ECO:0007669"/>
    <property type="project" value="InterPro"/>
</dbReference>
<keyword evidence="10" id="KW-1133">Transmembrane helix</keyword>
<name>A0A177AT98_9BILA</name>
<evidence type="ECO:0000256" key="9">
    <source>
        <dbReference type="RuleBase" id="RU003983"/>
    </source>
</evidence>
<evidence type="ECO:0000256" key="10">
    <source>
        <dbReference type="SAM" id="Phobius"/>
    </source>
</evidence>
<keyword evidence="10" id="KW-0472">Membrane</keyword>
<feature type="transmembrane region" description="Helical" evidence="10">
    <location>
        <begin position="98"/>
        <end position="116"/>
    </location>
</feature>
<dbReference type="PANTHER" id="PTHR22726:SF1">
    <property type="entry name" value="METALLOENDOPEPTIDASE OMA1, MITOCHONDRIAL"/>
    <property type="match status" value="1"/>
</dbReference>
<evidence type="ECO:0000313" key="12">
    <source>
        <dbReference type="EMBL" id="OAF65226.1"/>
    </source>
</evidence>
<evidence type="ECO:0000256" key="7">
    <source>
        <dbReference type="ARBA" id="ARBA00040360"/>
    </source>
</evidence>
<dbReference type="GO" id="GO:0046872">
    <property type="term" value="F:metal ion binding"/>
    <property type="evidence" value="ECO:0007669"/>
    <property type="project" value="UniProtKB-KW"/>
</dbReference>
<feature type="domain" description="Peptidase M48" evidence="11">
    <location>
        <begin position="184"/>
        <end position="347"/>
    </location>
</feature>
<keyword evidence="3 9" id="KW-0378">Hydrolase</keyword>
<dbReference type="InterPro" id="IPR051156">
    <property type="entry name" value="Mito/Outer_Membr_Metalloprot"/>
</dbReference>
<keyword evidence="5 9" id="KW-0482">Metalloprotease</keyword>
<keyword evidence="10" id="KW-0812">Transmembrane</keyword>
<organism evidence="12 13">
    <name type="scientific">Intoshia linei</name>
    <dbReference type="NCBI Taxonomy" id="1819745"/>
    <lineage>
        <taxon>Eukaryota</taxon>
        <taxon>Metazoa</taxon>
        <taxon>Spiralia</taxon>
        <taxon>Lophotrochozoa</taxon>
        <taxon>Mesozoa</taxon>
        <taxon>Orthonectida</taxon>
        <taxon>Rhopaluridae</taxon>
        <taxon>Intoshia</taxon>
    </lineage>
</organism>
<keyword evidence="13" id="KW-1185">Reference proteome</keyword>
<feature type="transmembrane region" description="Helical" evidence="10">
    <location>
        <begin position="54"/>
        <end position="77"/>
    </location>
</feature>
<proteinExistence type="inferred from homology"/>